<dbReference type="AlphaFoldDB" id="A0A101IQF8"/>
<dbReference type="SUPFAM" id="SSF48239">
    <property type="entry name" value="Terpenoid cyclases/Protein prenyltransferases"/>
    <property type="match status" value="2"/>
</dbReference>
<dbReference type="Pfam" id="PF00432">
    <property type="entry name" value="Prenyltrans"/>
    <property type="match status" value="2"/>
</dbReference>
<protein>
    <submittedName>
        <fullName evidence="3">Prenyltransferase/squalene oxidase</fullName>
    </submittedName>
</protein>
<keyword evidence="1" id="KW-0677">Repeat</keyword>
<gene>
    <name evidence="3" type="ORF">XE10_1804</name>
</gene>
<name>A0A101IQF8_9EURY</name>
<sequence>MKRVGSILLILLLCVASCGAYPLNTGDPAIQTSLDYLRNCQKDDGGFGEAGRESSPGTTSWAIMAAVAAGEDPRTWVKNGNSTIDYLRSMNDEILAKGGTADIARTILTLVAVGEDPRTFSGTDYVTELKSRVKPDGQVGDHVYTTIWTIIALASVGEDTGASVRWLMAQQNADGGFPWTPGAESDPDDTGAALEALAAAGISHDAAAVQNALAYLKGMQQESGGFHYGGTSASPTVPAG</sequence>
<dbReference type="GO" id="GO:0016740">
    <property type="term" value="F:transferase activity"/>
    <property type="evidence" value="ECO:0007669"/>
    <property type="project" value="UniProtKB-KW"/>
</dbReference>
<dbReference type="Proteomes" id="UP000054598">
    <property type="component" value="Unassembled WGS sequence"/>
</dbReference>
<feature type="domain" description="Prenyltransferase alpha-alpha toroid" evidence="2">
    <location>
        <begin position="143"/>
        <end position="227"/>
    </location>
</feature>
<comment type="caution">
    <text evidence="3">The sequence shown here is derived from an EMBL/GenBank/DDBJ whole genome shotgun (WGS) entry which is preliminary data.</text>
</comment>
<keyword evidence="3" id="KW-0808">Transferase</keyword>
<evidence type="ECO:0000313" key="4">
    <source>
        <dbReference type="Proteomes" id="UP000054598"/>
    </source>
</evidence>
<feature type="domain" description="Prenyltransferase alpha-alpha toroid" evidence="2">
    <location>
        <begin position="23"/>
        <end position="89"/>
    </location>
</feature>
<dbReference type="EMBL" id="LGHE01000257">
    <property type="protein sequence ID" value="KUK99479.1"/>
    <property type="molecule type" value="Genomic_DNA"/>
</dbReference>
<accession>A0A101IQF8</accession>
<evidence type="ECO:0000256" key="1">
    <source>
        <dbReference type="ARBA" id="ARBA00022737"/>
    </source>
</evidence>
<organism evidence="3 4">
    <name type="scientific">Methanoculleus marisnigri</name>
    <dbReference type="NCBI Taxonomy" id="2198"/>
    <lineage>
        <taxon>Archaea</taxon>
        <taxon>Methanobacteriati</taxon>
        <taxon>Methanobacteriota</taxon>
        <taxon>Stenosarchaea group</taxon>
        <taxon>Methanomicrobia</taxon>
        <taxon>Methanomicrobiales</taxon>
        <taxon>Methanomicrobiaceae</taxon>
        <taxon>Methanoculleus</taxon>
    </lineage>
</organism>
<dbReference type="InterPro" id="IPR008930">
    <property type="entry name" value="Terpenoid_cyclase/PrenylTrfase"/>
</dbReference>
<dbReference type="InterPro" id="IPR001330">
    <property type="entry name" value="Prenyltrans"/>
</dbReference>
<evidence type="ECO:0000313" key="3">
    <source>
        <dbReference type="EMBL" id="KUK99479.1"/>
    </source>
</evidence>
<evidence type="ECO:0000259" key="2">
    <source>
        <dbReference type="Pfam" id="PF00432"/>
    </source>
</evidence>
<dbReference type="CDD" id="cd00688">
    <property type="entry name" value="ISOPREN_C2_like"/>
    <property type="match status" value="1"/>
</dbReference>
<dbReference type="PATRIC" id="fig|2198.3.peg.1833"/>
<reference evidence="4" key="1">
    <citation type="journal article" date="2015" name="MBio">
        <title>Genome-Resolved Metagenomic Analysis Reveals Roles for Candidate Phyla and Other Microbial Community Members in Biogeochemical Transformations in Oil Reservoirs.</title>
        <authorList>
            <person name="Hu P."/>
            <person name="Tom L."/>
            <person name="Singh A."/>
            <person name="Thomas B.C."/>
            <person name="Baker B.J."/>
            <person name="Piceno Y.M."/>
            <person name="Andersen G.L."/>
            <person name="Banfield J.F."/>
        </authorList>
    </citation>
    <scope>NUCLEOTIDE SEQUENCE [LARGE SCALE GENOMIC DNA]</scope>
</reference>
<proteinExistence type="predicted"/>
<dbReference type="Gene3D" id="1.50.10.20">
    <property type="match status" value="2"/>
</dbReference>